<keyword evidence="3" id="KW-0732">Signal</keyword>
<accession>A0AAN6N0C2</accession>
<feature type="compositionally biased region" description="Low complexity" evidence="1">
    <location>
        <begin position="283"/>
        <end position="292"/>
    </location>
</feature>
<evidence type="ECO:0000256" key="3">
    <source>
        <dbReference type="SAM" id="SignalP"/>
    </source>
</evidence>
<feature type="signal peptide" evidence="3">
    <location>
        <begin position="1"/>
        <end position="25"/>
    </location>
</feature>
<feature type="region of interest" description="Disordered" evidence="1">
    <location>
        <begin position="224"/>
        <end position="270"/>
    </location>
</feature>
<dbReference type="AlphaFoldDB" id="A0AAN6N0C2"/>
<keyword evidence="2" id="KW-1133">Transmembrane helix</keyword>
<evidence type="ECO:0000256" key="1">
    <source>
        <dbReference type="SAM" id="MobiDB-lite"/>
    </source>
</evidence>
<evidence type="ECO:0000256" key="2">
    <source>
        <dbReference type="SAM" id="Phobius"/>
    </source>
</evidence>
<evidence type="ECO:0008006" key="6">
    <source>
        <dbReference type="Google" id="ProtNLM"/>
    </source>
</evidence>
<evidence type="ECO:0000313" key="5">
    <source>
        <dbReference type="Proteomes" id="UP001303473"/>
    </source>
</evidence>
<evidence type="ECO:0000313" key="4">
    <source>
        <dbReference type="EMBL" id="KAK3936420.1"/>
    </source>
</evidence>
<sequence>MRSHSGSGSALILPVLLLAGARVSATCYRLDGLPYSKIRSDDGDWIPCDTNSRVSSCCSSKDYCMGNGLCLDAGANNYFSIQGCTDPSWPSPCISSPQCVSNIRTVLRLPPSHPPFDLTLTCIADCCTNSSNFLAFQGVTSISRPTLLPPGASSNPSNLSPTTVTVTVTATPGTGQSVVASPAPADDKTLGIGLGVGLAMGLALIGAIIFFGCQVRRRNKQQDYAPVTPVTSPTIPPPPPGNQGDNKPMAMVMPMPSPQEQQQQQQQQTQIGMGIGSYYYEPQQQHQQHQQQYPSNNTPPVQQPPYNYSPQAPALAATLYQMQQQQHNQQQIPGGPGGGGHPVVMHQPGQGQLHEFQG</sequence>
<protein>
    <recommendedName>
        <fullName evidence="6">Mid2 domain-containing protein</fullName>
    </recommendedName>
</protein>
<feature type="compositionally biased region" description="Low complexity" evidence="1">
    <location>
        <begin position="259"/>
        <end position="270"/>
    </location>
</feature>
<gene>
    <name evidence="4" type="ORF">QBC46DRAFT_357496</name>
</gene>
<feature type="transmembrane region" description="Helical" evidence="2">
    <location>
        <begin position="190"/>
        <end position="211"/>
    </location>
</feature>
<proteinExistence type="predicted"/>
<dbReference type="EMBL" id="MU853884">
    <property type="protein sequence ID" value="KAK3936420.1"/>
    <property type="molecule type" value="Genomic_DNA"/>
</dbReference>
<feature type="compositionally biased region" description="Low complexity" evidence="1">
    <location>
        <begin position="321"/>
        <end position="333"/>
    </location>
</feature>
<keyword evidence="2" id="KW-0812">Transmembrane</keyword>
<feature type="chain" id="PRO_5042917643" description="Mid2 domain-containing protein" evidence="3">
    <location>
        <begin position="26"/>
        <end position="358"/>
    </location>
</feature>
<organism evidence="4 5">
    <name type="scientific">Diplogelasinospora grovesii</name>
    <dbReference type="NCBI Taxonomy" id="303347"/>
    <lineage>
        <taxon>Eukaryota</taxon>
        <taxon>Fungi</taxon>
        <taxon>Dikarya</taxon>
        <taxon>Ascomycota</taxon>
        <taxon>Pezizomycotina</taxon>
        <taxon>Sordariomycetes</taxon>
        <taxon>Sordariomycetidae</taxon>
        <taxon>Sordariales</taxon>
        <taxon>Diplogelasinosporaceae</taxon>
        <taxon>Diplogelasinospora</taxon>
    </lineage>
</organism>
<keyword evidence="5" id="KW-1185">Reference proteome</keyword>
<keyword evidence="2" id="KW-0472">Membrane</keyword>
<reference evidence="5" key="1">
    <citation type="journal article" date="2023" name="Mol. Phylogenet. Evol.">
        <title>Genome-scale phylogeny and comparative genomics of the fungal order Sordariales.</title>
        <authorList>
            <person name="Hensen N."/>
            <person name="Bonometti L."/>
            <person name="Westerberg I."/>
            <person name="Brannstrom I.O."/>
            <person name="Guillou S."/>
            <person name="Cros-Aarteil S."/>
            <person name="Calhoun S."/>
            <person name="Haridas S."/>
            <person name="Kuo A."/>
            <person name="Mondo S."/>
            <person name="Pangilinan J."/>
            <person name="Riley R."/>
            <person name="LaButti K."/>
            <person name="Andreopoulos B."/>
            <person name="Lipzen A."/>
            <person name="Chen C."/>
            <person name="Yan M."/>
            <person name="Daum C."/>
            <person name="Ng V."/>
            <person name="Clum A."/>
            <person name="Steindorff A."/>
            <person name="Ohm R.A."/>
            <person name="Martin F."/>
            <person name="Silar P."/>
            <person name="Natvig D.O."/>
            <person name="Lalanne C."/>
            <person name="Gautier V."/>
            <person name="Ament-Velasquez S.L."/>
            <person name="Kruys A."/>
            <person name="Hutchinson M.I."/>
            <person name="Powell A.J."/>
            <person name="Barry K."/>
            <person name="Miller A.N."/>
            <person name="Grigoriev I.V."/>
            <person name="Debuchy R."/>
            <person name="Gladieux P."/>
            <person name="Hiltunen Thoren M."/>
            <person name="Johannesson H."/>
        </authorList>
    </citation>
    <scope>NUCLEOTIDE SEQUENCE [LARGE SCALE GENOMIC DNA]</scope>
    <source>
        <strain evidence="5">CBS 340.73</strain>
    </source>
</reference>
<feature type="region of interest" description="Disordered" evidence="1">
    <location>
        <begin position="283"/>
        <end position="358"/>
    </location>
</feature>
<feature type="compositionally biased region" description="Polar residues" evidence="1">
    <location>
        <begin position="293"/>
        <end position="310"/>
    </location>
</feature>
<name>A0AAN6N0C2_9PEZI</name>
<comment type="caution">
    <text evidence="4">The sequence shown here is derived from an EMBL/GenBank/DDBJ whole genome shotgun (WGS) entry which is preliminary data.</text>
</comment>
<dbReference type="Proteomes" id="UP001303473">
    <property type="component" value="Unassembled WGS sequence"/>
</dbReference>